<reference evidence="2" key="1">
    <citation type="submission" date="2021-10" db="EMBL/GenBank/DDBJ databases">
        <authorList>
            <person name="Piombo E."/>
        </authorList>
    </citation>
    <scope>NUCLEOTIDE SEQUENCE</scope>
</reference>
<keyword evidence="3" id="KW-1185">Reference proteome</keyword>
<keyword evidence="1" id="KW-1133">Transmembrane helix</keyword>
<accession>A0A9N9ZI43</accession>
<proteinExistence type="predicted"/>
<dbReference type="OrthoDB" id="4898535at2759"/>
<keyword evidence="1" id="KW-0472">Membrane</keyword>
<evidence type="ECO:0000256" key="1">
    <source>
        <dbReference type="SAM" id="Phobius"/>
    </source>
</evidence>
<dbReference type="Proteomes" id="UP000775872">
    <property type="component" value="Unassembled WGS sequence"/>
</dbReference>
<dbReference type="EMBL" id="CABFOC020000057">
    <property type="protein sequence ID" value="CAH0055544.1"/>
    <property type="molecule type" value="Genomic_DNA"/>
</dbReference>
<evidence type="ECO:0000313" key="3">
    <source>
        <dbReference type="Proteomes" id="UP000775872"/>
    </source>
</evidence>
<evidence type="ECO:0000313" key="2">
    <source>
        <dbReference type="EMBL" id="CAH0055544.1"/>
    </source>
</evidence>
<comment type="caution">
    <text evidence="2">The sequence shown here is derived from an EMBL/GenBank/DDBJ whole genome shotgun (WGS) entry which is preliminary data.</text>
</comment>
<dbReference type="PANTHER" id="PTHR47685:SF1">
    <property type="entry name" value="MAGNESIUM TRANSPORT PROTEIN CORA"/>
    <property type="match status" value="1"/>
</dbReference>
<protein>
    <submittedName>
        <fullName evidence="2">Uncharacterized protein</fullName>
    </submittedName>
</protein>
<organism evidence="2 3">
    <name type="scientific">Clonostachys solani</name>
    <dbReference type="NCBI Taxonomy" id="160281"/>
    <lineage>
        <taxon>Eukaryota</taxon>
        <taxon>Fungi</taxon>
        <taxon>Dikarya</taxon>
        <taxon>Ascomycota</taxon>
        <taxon>Pezizomycotina</taxon>
        <taxon>Sordariomycetes</taxon>
        <taxon>Hypocreomycetidae</taxon>
        <taxon>Hypocreales</taxon>
        <taxon>Bionectriaceae</taxon>
        <taxon>Clonostachys</taxon>
    </lineage>
</organism>
<keyword evidence="1" id="KW-0812">Transmembrane</keyword>
<name>A0A9N9ZI43_9HYPO</name>
<sequence>MLIEDIWKFHRILMVSRFWVCKVDGYLITALWQPMNDDGLLINPTYEFIDCVEKLRPWAGFHDILERLLPQLVGRTNLAFPNLDDPIHTIFKVAIAQQYGQQLSRHREFRDPLKSDEERRDLISNEIECFRVIMDIIHELSLIINIIEEQQDFTFAQAKRLNFSFGTLSEVGSFREQVVSSMSRFKALRDRAGIAKSSTESLLDIKMKQENLEQATNIRKLTGNISSLVAEADQRARESERAQTMLFVFTIVTVIFTPLSFVAAFFAIPSREFPQIGEGISWSKAQIGWGLADIAGTSTGISEQYVLMDLMAALAGRT</sequence>
<dbReference type="InterPro" id="IPR050829">
    <property type="entry name" value="CorA_MIT"/>
</dbReference>
<dbReference type="PANTHER" id="PTHR47685">
    <property type="entry name" value="MAGNESIUM TRANSPORT PROTEIN CORA"/>
    <property type="match status" value="1"/>
</dbReference>
<dbReference type="Gene3D" id="1.20.58.340">
    <property type="entry name" value="Magnesium transport protein CorA, transmembrane region"/>
    <property type="match status" value="1"/>
</dbReference>
<feature type="transmembrane region" description="Helical" evidence="1">
    <location>
        <begin position="245"/>
        <end position="268"/>
    </location>
</feature>
<dbReference type="AlphaFoldDB" id="A0A9N9ZI43"/>
<gene>
    <name evidence="2" type="ORF">CSOL1703_00017648</name>
</gene>